<dbReference type="Proteomes" id="UP001177023">
    <property type="component" value="Unassembled WGS sequence"/>
</dbReference>
<keyword evidence="1" id="KW-0732">Signal</keyword>
<keyword evidence="3" id="KW-1185">Reference proteome</keyword>
<proteinExistence type="predicted"/>
<feature type="non-terminal residue" evidence="2">
    <location>
        <position position="1"/>
    </location>
</feature>
<organism evidence="2 3">
    <name type="scientific">Mesorhabditis spiculigera</name>
    <dbReference type="NCBI Taxonomy" id="96644"/>
    <lineage>
        <taxon>Eukaryota</taxon>
        <taxon>Metazoa</taxon>
        <taxon>Ecdysozoa</taxon>
        <taxon>Nematoda</taxon>
        <taxon>Chromadorea</taxon>
        <taxon>Rhabditida</taxon>
        <taxon>Rhabditina</taxon>
        <taxon>Rhabditomorpha</taxon>
        <taxon>Rhabditoidea</taxon>
        <taxon>Rhabditidae</taxon>
        <taxon>Mesorhabditinae</taxon>
        <taxon>Mesorhabditis</taxon>
    </lineage>
</organism>
<feature type="signal peptide" evidence="1">
    <location>
        <begin position="1"/>
        <end position="16"/>
    </location>
</feature>
<sequence length="70" mass="6906">MKFFVFFFMLIAAAFAASACGPAVAGTCPPGCKLSGKTCVQSLGTIVGPSLGGLCPPGTTLSGGNCYLQA</sequence>
<name>A0AA36C8K9_9BILA</name>
<evidence type="ECO:0000256" key="1">
    <source>
        <dbReference type="SAM" id="SignalP"/>
    </source>
</evidence>
<protein>
    <submittedName>
        <fullName evidence="2">Uncharacterized protein</fullName>
    </submittedName>
</protein>
<dbReference type="AlphaFoldDB" id="A0AA36C8K9"/>
<comment type="caution">
    <text evidence="2">The sequence shown here is derived from an EMBL/GenBank/DDBJ whole genome shotgun (WGS) entry which is preliminary data.</text>
</comment>
<dbReference type="EMBL" id="CATQJA010000747">
    <property type="protein sequence ID" value="CAJ0563744.1"/>
    <property type="molecule type" value="Genomic_DNA"/>
</dbReference>
<feature type="chain" id="PRO_5041448530" evidence="1">
    <location>
        <begin position="17"/>
        <end position="70"/>
    </location>
</feature>
<accession>A0AA36C8K9</accession>
<dbReference type="PROSITE" id="PS51257">
    <property type="entry name" value="PROKAR_LIPOPROTEIN"/>
    <property type="match status" value="1"/>
</dbReference>
<evidence type="ECO:0000313" key="3">
    <source>
        <dbReference type="Proteomes" id="UP001177023"/>
    </source>
</evidence>
<reference evidence="2" key="1">
    <citation type="submission" date="2023-06" db="EMBL/GenBank/DDBJ databases">
        <authorList>
            <person name="Delattre M."/>
        </authorList>
    </citation>
    <scope>NUCLEOTIDE SEQUENCE</scope>
    <source>
        <strain evidence="2">AF72</strain>
    </source>
</reference>
<evidence type="ECO:0000313" key="2">
    <source>
        <dbReference type="EMBL" id="CAJ0563744.1"/>
    </source>
</evidence>
<gene>
    <name evidence="2" type="ORF">MSPICULIGERA_LOCUS2538</name>
</gene>